<feature type="compositionally biased region" description="Basic residues" evidence="1">
    <location>
        <begin position="1107"/>
        <end position="1117"/>
    </location>
</feature>
<feature type="compositionally biased region" description="Basic residues" evidence="1">
    <location>
        <begin position="38"/>
        <end position="47"/>
    </location>
</feature>
<dbReference type="GO" id="GO:0005737">
    <property type="term" value="C:cytoplasm"/>
    <property type="evidence" value="ECO:0007669"/>
    <property type="project" value="TreeGrafter"/>
</dbReference>
<dbReference type="Proteomes" id="UP000308549">
    <property type="component" value="Unassembled WGS sequence"/>
</dbReference>
<gene>
    <name evidence="2" type="ORF">B0A50_01541</name>
</gene>
<accession>A0A4U0UB37</accession>
<dbReference type="InterPro" id="IPR036322">
    <property type="entry name" value="WD40_repeat_dom_sf"/>
</dbReference>
<comment type="caution">
    <text evidence="2">The sequence shown here is derived from an EMBL/GenBank/DDBJ whole genome shotgun (WGS) entry which is preliminary data.</text>
</comment>
<keyword evidence="3" id="KW-1185">Reference proteome</keyword>
<feature type="compositionally biased region" description="Polar residues" evidence="1">
    <location>
        <begin position="200"/>
        <end position="215"/>
    </location>
</feature>
<dbReference type="Gene3D" id="2.130.10.10">
    <property type="entry name" value="YVTN repeat-like/Quinoprotein amine dehydrogenase"/>
    <property type="match status" value="1"/>
</dbReference>
<dbReference type="SUPFAM" id="SSF48403">
    <property type="entry name" value="Ankyrin repeat"/>
    <property type="match status" value="1"/>
</dbReference>
<dbReference type="PANTHER" id="PTHR13268:SF0">
    <property type="entry name" value="BCAS3 MICROTUBULE ASSOCIATED CELL MIGRATION FACTOR"/>
    <property type="match status" value="1"/>
</dbReference>
<feature type="region of interest" description="Disordered" evidence="1">
    <location>
        <begin position="1"/>
        <end position="234"/>
    </location>
</feature>
<dbReference type="GO" id="GO:0042594">
    <property type="term" value="P:response to starvation"/>
    <property type="evidence" value="ECO:0007669"/>
    <property type="project" value="TreeGrafter"/>
</dbReference>
<dbReference type="EMBL" id="NAJL01000005">
    <property type="protein sequence ID" value="TKA32434.1"/>
    <property type="molecule type" value="Genomic_DNA"/>
</dbReference>
<sequence length="1372" mass="149388">MPSADELISDLDEQFHASQPPQSQPELETYKNPAPSGKKSKKGKAKKNAAAQARRQLDDDEDSPYAKSVTPSPPTQHGVRLERAPSRPPIQEPEPEPEPDAYPEPEREPEPRPQEVEGLDDNLLNVPVDETAWDNEQPAVMDTEPPQKPQVPSPAVRSPRPPPAKQHSPAFSPPYRPPGFYGSPSSPYSPPMLGLAEQHQAPQTRAPSLTPQQTSPRPRYTPLAPPPGFMDPPPPHMPQKHFYQVPELSFPFGSQKPEQGKPAGADGYCCRFDTFADAADFASGKKARDALLIGSDCGLECYRVLPDKLEVVGRIEGLRGAVIDAKVLPHTEVYDMVHFELRPMILITVHGPMSDDRRDSGNEDEVPVPEHKGLYQTTVELYSLKHQLHMATLYKSTVVKMEQPVVGHIALPPGPVGDLSLDAAGRYVTIASGKSGEVLVFSSLPEDGFEEPVFRCIGKFWTAVQQRNEPTRPAGSSDASSTVDDTERQRRQPVFSLSNRWLAIVPPYTSANMSIQGSPALVDSSPNPPGLSSHVAPPQPPLTCEIAGLDPEDTWGWLSRKAAQELVKATRKTYEMGANGWRELTQPAPPPESQHPRMTSQDPVLFPPTNAPADDPKRLAKEPALVSVVDLQRLLPTEAQSSVKQLPSIISTVALVEGCNHLSFSPDGLKLLTLSRKGEVTTIWDLAHLAHGSAKAKGSADEEAELRNGPHILYFHGITRSSPSIAIDCVWSRDGDWLAMLTAHGTIHLHEIPLTAASKKRKRRGTVSAPPVPDKAEATVSVSQPGMSPPSSNGFLGNWRSWSQSVSTQVTAMKSQNTIPTTFAGFRETAAAAAVAGRKAVGKGLNTTYSAAKSSASNAWHAEDNKIRPKPFAESVSAVQPFCLRWVERQSGSALAVTCGGNVYLYPVQRVTRKKGEVLVSGLKKDKHHKTFPLPRITTNRNSAAKTDKCRDQGPHGFWILGTIFPPDALHTSARRGSVPSAANEVETNPPYCPFHIDSRVGIYAFDDAGHDSQAALYGHSDDPAMLAFRTQGHGCQDDEPWVFGEPLPPSSKVNERVESDVDGAAELDYGGRAEDDDDDDEGVAAQVESRLTLESVGDRGEQQIRVKSRRSRRSKQMPKNPGSFAELQAACEDDDIAMVQRLFDNKAIGAVDASNHKTLWNARDYGRVVVGCLFEKGADLSNVNITTAICEFDVSKVLAEFRYLFQTQRPPYNPINQAGSTDEHGMDIEMDADALRDFVHDAQDSGMSLCSAVYHRDLQVVKELVRRGADVNACGQSGGPPVYKAIGHCLFAGFLPALKPLFEAGANAALALVLLCAEAASSRPIRKTVAVEAVGLFLAIAMTPIIMRVSLPKDEDREQVSRVLMGRLIYF</sequence>
<evidence type="ECO:0000313" key="3">
    <source>
        <dbReference type="Proteomes" id="UP000308549"/>
    </source>
</evidence>
<organism evidence="2 3">
    <name type="scientific">Salinomyces thailandicus</name>
    <dbReference type="NCBI Taxonomy" id="706561"/>
    <lineage>
        <taxon>Eukaryota</taxon>
        <taxon>Fungi</taxon>
        <taxon>Dikarya</taxon>
        <taxon>Ascomycota</taxon>
        <taxon>Pezizomycotina</taxon>
        <taxon>Dothideomycetes</taxon>
        <taxon>Dothideomycetidae</taxon>
        <taxon>Mycosphaerellales</taxon>
        <taxon>Teratosphaeriaceae</taxon>
        <taxon>Salinomyces</taxon>
    </lineage>
</organism>
<dbReference type="SUPFAM" id="SSF50978">
    <property type="entry name" value="WD40 repeat-like"/>
    <property type="match status" value="1"/>
</dbReference>
<feature type="compositionally biased region" description="Pro residues" evidence="1">
    <location>
        <begin position="223"/>
        <end position="234"/>
    </location>
</feature>
<feature type="region of interest" description="Disordered" evidence="1">
    <location>
        <begin position="1096"/>
        <end position="1124"/>
    </location>
</feature>
<evidence type="ECO:0000313" key="2">
    <source>
        <dbReference type="EMBL" id="TKA32434.1"/>
    </source>
</evidence>
<reference evidence="2 3" key="1">
    <citation type="submission" date="2017-03" db="EMBL/GenBank/DDBJ databases">
        <title>Genomes of endolithic fungi from Antarctica.</title>
        <authorList>
            <person name="Coleine C."/>
            <person name="Masonjones S."/>
            <person name="Stajich J.E."/>
        </authorList>
    </citation>
    <scope>NUCLEOTIDE SEQUENCE [LARGE SCALE GENOMIC DNA]</scope>
    <source>
        <strain evidence="2 3">CCFEE 6315</strain>
    </source>
</reference>
<dbReference type="InterPro" id="IPR036770">
    <property type="entry name" value="Ankyrin_rpt-contain_sf"/>
</dbReference>
<feature type="compositionally biased region" description="Polar residues" evidence="1">
    <location>
        <begin position="780"/>
        <end position="794"/>
    </location>
</feature>
<feature type="region of interest" description="Disordered" evidence="1">
    <location>
        <begin position="582"/>
        <end position="611"/>
    </location>
</feature>
<dbReference type="InterPro" id="IPR045142">
    <property type="entry name" value="BCAS3-like"/>
</dbReference>
<feature type="compositionally biased region" description="Basic and acidic residues" evidence="1">
    <location>
        <begin position="104"/>
        <end position="115"/>
    </location>
</feature>
<feature type="region of interest" description="Disordered" evidence="1">
    <location>
        <begin position="467"/>
        <end position="492"/>
    </location>
</feature>
<feature type="region of interest" description="Disordered" evidence="1">
    <location>
        <begin position="758"/>
        <end position="794"/>
    </location>
</feature>
<name>A0A4U0UB37_9PEZI</name>
<dbReference type="OrthoDB" id="3938623at2759"/>
<feature type="compositionally biased region" description="Polar residues" evidence="1">
    <location>
        <begin position="16"/>
        <end position="26"/>
    </location>
</feature>
<dbReference type="PANTHER" id="PTHR13268">
    <property type="entry name" value="BREAST CARCINOMA AMPLIFIED SEQUENCE 3"/>
    <property type="match status" value="1"/>
</dbReference>
<dbReference type="Gene3D" id="1.25.40.20">
    <property type="entry name" value="Ankyrin repeat-containing domain"/>
    <property type="match status" value="1"/>
</dbReference>
<dbReference type="GO" id="GO:0006914">
    <property type="term" value="P:autophagy"/>
    <property type="evidence" value="ECO:0007669"/>
    <property type="project" value="InterPro"/>
</dbReference>
<protein>
    <submittedName>
        <fullName evidence="2">Uncharacterized protein</fullName>
    </submittedName>
</protein>
<feature type="compositionally biased region" description="Acidic residues" evidence="1">
    <location>
        <begin position="93"/>
        <end position="103"/>
    </location>
</feature>
<proteinExistence type="predicted"/>
<dbReference type="InterPro" id="IPR015943">
    <property type="entry name" value="WD40/YVTN_repeat-like_dom_sf"/>
</dbReference>
<evidence type="ECO:0000256" key="1">
    <source>
        <dbReference type="SAM" id="MobiDB-lite"/>
    </source>
</evidence>
<feature type="region of interest" description="Disordered" evidence="1">
    <location>
        <begin position="516"/>
        <end position="536"/>
    </location>
</feature>